<comment type="caution">
    <text evidence="3">The sequence shown here is derived from an EMBL/GenBank/DDBJ whole genome shotgun (WGS) entry which is preliminary data.</text>
</comment>
<proteinExistence type="predicted"/>
<feature type="domain" description="Thioredoxin" evidence="2">
    <location>
        <begin position="149"/>
        <end position="227"/>
    </location>
</feature>
<evidence type="ECO:0000313" key="4">
    <source>
        <dbReference type="Proteomes" id="UP000794436"/>
    </source>
</evidence>
<keyword evidence="1" id="KW-1133">Transmembrane helix</keyword>
<evidence type="ECO:0000259" key="2">
    <source>
        <dbReference type="Pfam" id="PF00085"/>
    </source>
</evidence>
<sequence>MTEMATPRVTARRFFRAYYILNTTVLLAYLVIRQLAWNSELEERQGFLNIPLEQEIFLLVAIMFAMNYRKKATIDGLVAMFFMYTKTGVLAALYYLDRRIFGWMLAYCAFLFIAVGQPKYDGPDNIFPLNPATMEQEITRNGGYKASKKRVSWLVYFYADWNDNCLQHDAMVADLSLQFGSETLRFGKVDVNKYPELAREHSIEVSATSSQLPTLILFQGGQEIKRLPWIKEDGKVAKVILDRPGLEAVFMLPDLKDGKKSAFLAKSK</sequence>
<dbReference type="Proteomes" id="UP000794436">
    <property type="component" value="Unassembled WGS sequence"/>
</dbReference>
<protein>
    <recommendedName>
        <fullName evidence="2">Thioredoxin domain-containing protein</fullName>
    </recommendedName>
</protein>
<dbReference type="Gene3D" id="3.40.30.10">
    <property type="entry name" value="Glutaredoxin"/>
    <property type="match status" value="1"/>
</dbReference>
<dbReference type="AlphaFoldDB" id="A0A8K1C2Y7"/>
<keyword evidence="1" id="KW-0812">Transmembrane</keyword>
<dbReference type="PANTHER" id="PTHR45663">
    <property type="entry name" value="GEO12009P1"/>
    <property type="match status" value="1"/>
</dbReference>
<accession>A0A8K1C2Y7</accession>
<gene>
    <name evidence="3" type="ORF">Poli38472_010378</name>
</gene>
<reference evidence="3" key="1">
    <citation type="submission" date="2019-03" db="EMBL/GenBank/DDBJ databases">
        <title>Long read genome sequence of the mycoparasitic Pythium oligandrum ATCC 38472 isolated from sugarbeet rhizosphere.</title>
        <authorList>
            <person name="Gaulin E."/>
        </authorList>
    </citation>
    <scope>NUCLEOTIDE SEQUENCE</scope>
    <source>
        <strain evidence="3">ATCC 38472_TT</strain>
    </source>
</reference>
<keyword evidence="1" id="KW-0472">Membrane</keyword>
<feature type="transmembrane region" description="Helical" evidence="1">
    <location>
        <begin position="17"/>
        <end position="36"/>
    </location>
</feature>
<dbReference type="InterPro" id="IPR013766">
    <property type="entry name" value="Thioredoxin_domain"/>
</dbReference>
<evidence type="ECO:0000256" key="1">
    <source>
        <dbReference type="SAM" id="Phobius"/>
    </source>
</evidence>
<name>A0A8K1C2Y7_PYTOL</name>
<organism evidence="3 4">
    <name type="scientific">Pythium oligandrum</name>
    <name type="common">Mycoparasitic fungus</name>
    <dbReference type="NCBI Taxonomy" id="41045"/>
    <lineage>
        <taxon>Eukaryota</taxon>
        <taxon>Sar</taxon>
        <taxon>Stramenopiles</taxon>
        <taxon>Oomycota</taxon>
        <taxon>Peronosporomycetes</taxon>
        <taxon>Pythiales</taxon>
        <taxon>Pythiaceae</taxon>
        <taxon>Pythium</taxon>
    </lineage>
</organism>
<dbReference type="OrthoDB" id="20229at2759"/>
<dbReference type="InterPro" id="IPR036249">
    <property type="entry name" value="Thioredoxin-like_sf"/>
</dbReference>
<dbReference type="SUPFAM" id="SSF52833">
    <property type="entry name" value="Thioredoxin-like"/>
    <property type="match status" value="1"/>
</dbReference>
<dbReference type="Pfam" id="PF00085">
    <property type="entry name" value="Thioredoxin"/>
    <property type="match status" value="1"/>
</dbReference>
<dbReference type="GO" id="GO:0005737">
    <property type="term" value="C:cytoplasm"/>
    <property type="evidence" value="ECO:0007669"/>
    <property type="project" value="TreeGrafter"/>
</dbReference>
<dbReference type="GO" id="GO:0015035">
    <property type="term" value="F:protein-disulfide reductase activity"/>
    <property type="evidence" value="ECO:0007669"/>
    <property type="project" value="TreeGrafter"/>
</dbReference>
<feature type="transmembrane region" description="Helical" evidence="1">
    <location>
        <begin position="77"/>
        <end position="94"/>
    </location>
</feature>
<evidence type="ECO:0000313" key="3">
    <source>
        <dbReference type="EMBL" id="TMW55496.1"/>
    </source>
</evidence>
<dbReference type="PANTHER" id="PTHR45663:SF11">
    <property type="entry name" value="GEO12009P1"/>
    <property type="match status" value="1"/>
</dbReference>
<feature type="transmembrane region" description="Helical" evidence="1">
    <location>
        <begin position="100"/>
        <end position="116"/>
    </location>
</feature>
<dbReference type="EMBL" id="SPLM01000147">
    <property type="protein sequence ID" value="TMW55496.1"/>
    <property type="molecule type" value="Genomic_DNA"/>
</dbReference>
<keyword evidence="4" id="KW-1185">Reference proteome</keyword>